<dbReference type="NCBIfam" id="TIGR01308">
    <property type="entry name" value="rpmD_bact"/>
    <property type="match status" value="1"/>
</dbReference>
<evidence type="ECO:0000256" key="2">
    <source>
        <dbReference type="ARBA" id="ARBA00011838"/>
    </source>
</evidence>
<dbReference type="GO" id="GO:0022625">
    <property type="term" value="C:cytosolic large ribosomal subunit"/>
    <property type="evidence" value="ECO:0007669"/>
    <property type="project" value="TreeGrafter"/>
</dbReference>
<dbReference type="InterPro" id="IPR005996">
    <property type="entry name" value="Ribosomal_uL30_bac-type"/>
</dbReference>
<dbReference type="CDD" id="cd01658">
    <property type="entry name" value="Ribosomal_L30"/>
    <property type="match status" value="1"/>
</dbReference>
<organism evidence="7 8">
    <name type="scientific">Scardovia wiggsiae F0424</name>
    <dbReference type="NCBI Taxonomy" id="857290"/>
    <lineage>
        <taxon>Bacteria</taxon>
        <taxon>Bacillati</taxon>
        <taxon>Actinomycetota</taxon>
        <taxon>Actinomycetes</taxon>
        <taxon>Bifidobacteriales</taxon>
        <taxon>Bifidobacteriaceae</taxon>
        <taxon>Scardovia</taxon>
    </lineage>
</organism>
<evidence type="ECO:0000256" key="5">
    <source>
        <dbReference type="HAMAP-Rule" id="MF_01371"/>
    </source>
</evidence>
<dbReference type="Gene3D" id="3.30.1390.20">
    <property type="entry name" value="Ribosomal protein L30, ferredoxin-like fold domain"/>
    <property type="match status" value="1"/>
</dbReference>
<gene>
    <name evidence="5" type="primary">rpmD</name>
    <name evidence="7" type="ORF">HMPREF9156_00628</name>
</gene>
<evidence type="ECO:0000256" key="3">
    <source>
        <dbReference type="ARBA" id="ARBA00022980"/>
    </source>
</evidence>
<evidence type="ECO:0000313" key="8">
    <source>
        <dbReference type="Proteomes" id="UP000006415"/>
    </source>
</evidence>
<dbReference type="OrthoDB" id="9812790at2"/>
<comment type="similarity">
    <text evidence="1 5">Belongs to the universal ribosomal protein uL30 family.</text>
</comment>
<comment type="caution">
    <text evidence="7">The sequence shown here is derived from an EMBL/GenBank/DDBJ whole genome shotgun (WGS) entry which is preliminary data.</text>
</comment>
<dbReference type="PANTHER" id="PTHR15892">
    <property type="entry name" value="MITOCHONDRIAL RIBOSOMAL PROTEIN L30"/>
    <property type="match status" value="1"/>
</dbReference>
<dbReference type="PANTHER" id="PTHR15892:SF2">
    <property type="entry name" value="LARGE RIBOSOMAL SUBUNIT PROTEIN UL30M"/>
    <property type="match status" value="1"/>
</dbReference>
<comment type="subunit">
    <text evidence="2 5">Part of the 50S ribosomal subunit.</text>
</comment>
<dbReference type="PIRSF" id="PIRSF002211">
    <property type="entry name" value="Ribosomal_L30_bac-type"/>
    <property type="match status" value="1"/>
</dbReference>
<dbReference type="GO" id="GO:0003735">
    <property type="term" value="F:structural constituent of ribosome"/>
    <property type="evidence" value="ECO:0007669"/>
    <property type="project" value="InterPro"/>
</dbReference>
<dbReference type="SUPFAM" id="SSF55129">
    <property type="entry name" value="Ribosomal protein L30p/L7e"/>
    <property type="match status" value="1"/>
</dbReference>
<evidence type="ECO:0000259" key="6">
    <source>
        <dbReference type="Pfam" id="PF00327"/>
    </source>
</evidence>
<dbReference type="GO" id="GO:0006412">
    <property type="term" value="P:translation"/>
    <property type="evidence" value="ECO:0007669"/>
    <property type="project" value="UniProtKB-UniRule"/>
</dbReference>
<evidence type="ECO:0000256" key="1">
    <source>
        <dbReference type="ARBA" id="ARBA00007594"/>
    </source>
</evidence>
<keyword evidence="8" id="KW-1185">Reference proteome</keyword>
<dbReference type="Pfam" id="PF00327">
    <property type="entry name" value="Ribosomal_L30"/>
    <property type="match status" value="1"/>
</dbReference>
<dbReference type="RefSeq" id="WP_007147694.1">
    <property type="nucleotide sequence ID" value="NZ_AKCI01000001.1"/>
</dbReference>
<evidence type="ECO:0000313" key="7">
    <source>
        <dbReference type="EMBL" id="EJD65184.1"/>
    </source>
</evidence>
<keyword evidence="3 5" id="KW-0689">Ribosomal protein</keyword>
<dbReference type="eggNOG" id="COG1841">
    <property type="taxonomic scope" value="Bacteria"/>
</dbReference>
<dbReference type="InterPro" id="IPR016082">
    <property type="entry name" value="Ribosomal_uL30_ferredoxin-like"/>
</dbReference>
<protein>
    <recommendedName>
        <fullName evidence="5">Large ribosomal subunit protein uL30</fullName>
    </recommendedName>
</protein>
<proteinExistence type="inferred from homology"/>
<dbReference type="HOGENOM" id="CLU_131047_2_0_11"/>
<dbReference type="Proteomes" id="UP000006415">
    <property type="component" value="Unassembled WGS sequence"/>
</dbReference>
<keyword evidence="4 5" id="KW-0687">Ribonucleoprotein</keyword>
<evidence type="ECO:0000256" key="4">
    <source>
        <dbReference type="ARBA" id="ARBA00023274"/>
    </source>
</evidence>
<accession>J0X014</accession>
<dbReference type="STRING" id="857290.HMPREF9156_00628"/>
<name>J0X014_9BIFI</name>
<feature type="domain" description="Large ribosomal subunit protein uL30-like ferredoxin-like fold" evidence="6">
    <location>
        <begin position="8"/>
        <end position="58"/>
    </location>
</feature>
<reference evidence="7 8" key="1">
    <citation type="submission" date="2012-01" db="EMBL/GenBank/DDBJ databases">
        <title>The Genome Sequence of Scardovia wiggsiae F0424.</title>
        <authorList>
            <consortium name="The Broad Institute Genome Sequencing Platform"/>
            <person name="Earl A."/>
            <person name="Ward D."/>
            <person name="Feldgarden M."/>
            <person name="Gevers D."/>
            <person name="Izard J."/>
            <person name="Ganesan A."/>
            <person name="Baranova O.V."/>
            <person name="Blanton J.M."/>
            <person name="Tanner A.C."/>
            <person name="Mathney J."/>
            <person name="Dewhirst F.E."/>
            <person name="Young S.K."/>
            <person name="Zeng Q."/>
            <person name="Gargeya S."/>
            <person name="Fitzgerald M."/>
            <person name="Haas B."/>
            <person name="Abouelleil A."/>
            <person name="Alvarado L."/>
            <person name="Arachchi H.M."/>
            <person name="Berlin A."/>
            <person name="Chapman S.B."/>
            <person name="Gearin G."/>
            <person name="Goldberg J."/>
            <person name="Griggs A."/>
            <person name="Gujja S."/>
            <person name="Hansen M."/>
            <person name="Heiman D."/>
            <person name="Howarth C."/>
            <person name="Larimer J."/>
            <person name="Lui A."/>
            <person name="MacDonald P.J.P."/>
            <person name="McCowen C."/>
            <person name="Montmayeur A."/>
            <person name="Murphy C."/>
            <person name="Neiman D."/>
            <person name="Pearson M."/>
            <person name="Priest M."/>
            <person name="Roberts A."/>
            <person name="Saif S."/>
            <person name="Shea T."/>
            <person name="Sisk P."/>
            <person name="Stolte C."/>
            <person name="Sykes S."/>
            <person name="Wortman J."/>
            <person name="Nusbaum C."/>
            <person name="Birren B."/>
        </authorList>
    </citation>
    <scope>NUCLEOTIDE SEQUENCE [LARGE SCALE GENOMIC DNA]</scope>
    <source>
        <strain evidence="7 8">F0424</strain>
    </source>
</reference>
<dbReference type="GeneID" id="97291442"/>
<dbReference type="EMBL" id="AGZS01000002">
    <property type="protein sequence ID" value="EJD65184.1"/>
    <property type="molecule type" value="Genomic_DNA"/>
</dbReference>
<sequence length="63" mass="6970">MPTKKKQIKITLKKGLAGSQQYQKDCVRTLGLHKIGQSTVREDNPNVRGVISKVAHLVTVEEA</sequence>
<dbReference type="AlphaFoldDB" id="J0X014"/>
<dbReference type="HAMAP" id="MF_01371_B">
    <property type="entry name" value="Ribosomal_uL30_B"/>
    <property type="match status" value="1"/>
</dbReference>
<dbReference type="InterPro" id="IPR036919">
    <property type="entry name" value="Ribo_uL30_ferredoxin-like_sf"/>
</dbReference>